<dbReference type="Pfam" id="PF02525">
    <property type="entry name" value="Flavodoxin_2"/>
    <property type="match status" value="1"/>
</dbReference>
<dbReference type="Gene3D" id="3.40.50.360">
    <property type="match status" value="1"/>
</dbReference>
<dbReference type="SUPFAM" id="SSF52218">
    <property type="entry name" value="Flavoproteins"/>
    <property type="match status" value="1"/>
</dbReference>
<dbReference type="RefSeq" id="WP_089108783.1">
    <property type="nucleotide sequence ID" value="NZ_BCMF01000004.1"/>
</dbReference>
<sequence length="234" mass="26548">MNGGVFIKTLVVVGHPQIEDSSTQQFLKVAADLPQVTWHPLTTFDLSVANEQKLIGQADRIVLQFPLYWYSAPAILKNWLDLVLTRHFAYPEAMGSLVDKELGIAVSLGSPARHFTAGASENVSISQLMVPFQALAHKLQMTFLPTFVVDQFGYQTDEQKAKLLISYQQYLTQKRLDHFDDQTNWLTAKLTELMATVSDDRREQLALILEQIKSNQSTLEDLQMNLKLIHDMEE</sequence>
<dbReference type="GO" id="GO:0003955">
    <property type="term" value="F:NAD(P)H dehydrogenase (quinone) activity"/>
    <property type="evidence" value="ECO:0007669"/>
    <property type="project" value="TreeGrafter"/>
</dbReference>
<evidence type="ECO:0000313" key="3">
    <source>
        <dbReference type="EMBL" id="GAW98972.1"/>
    </source>
</evidence>
<dbReference type="InterPro" id="IPR029039">
    <property type="entry name" value="Flavoprotein-like_sf"/>
</dbReference>
<proteinExistence type="predicted"/>
<reference evidence="3 4" key="1">
    <citation type="submission" date="2015-11" db="EMBL/GenBank/DDBJ databases">
        <title>Draft genome sequences of new species of the genus Lactobacillus isolated from orchardgrass silage.</title>
        <authorList>
            <person name="Tohno M."/>
            <person name="Tanizawa Y."/>
            <person name="Arita M."/>
        </authorList>
    </citation>
    <scope>NUCLEOTIDE SEQUENCE [LARGE SCALE GENOMIC DNA]</scope>
    <source>
        <strain evidence="3 4">IWT30</strain>
    </source>
</reference>
<comment type="caution">
    <text evidence="3">The sequence shown here is derived from an EMBL/GenBank/DDBJ whole genome shotgun (WGS) entry which is preliminary data.</text>
</comment>
<dbReference type="InterPro" id="IPR003680">
    <property type="entry name" value="Flavodoxin_fold"/>
</dbReference>
<keyword evidence="4" id="KW-1185">Reference proteome</keyword>
<accession>A0A1Z5IB51</accession>
<dbReference type="AlphaFoldDB" id="A0A1Z5IB51"/>
<dbReference type="OrthoDB" id="9798454at2"/>
<dbReference type="Proteomes" id="UP000198374">
    <property type="component" value="Unassembled WGS sequence"/>
</dbReference>
<name>A0A1Z5IB51_9LACO</name>
<evidence type="ECO:0000313" key="4">
    <source>
        <dbReference type="Proteomes" id="UP000198374"/>
    </source>
</evidence>
<dbReference type="InterPro" id="IPR046980">
    <property type="entry name" value="KefG/KefF"/>
</dbReference>
<feature type="domain" description="Flavodoxin-like fold" evidence="2">
    <location>
        <begin position="8"/>
        <end position="170"/>
    </location>
</feature>
<keyword evidence="1" id="KW-0560">Oxidoreductase</keyword>
<protein>
    <submittedName>
        <fullName evidence="3">NADPH-quinone reductase</fullName>
    </submittedName>
</protein>
<dbReference type="GO" id="GO:0010181">
    <property type="term" value="F:FMN binding"/>
    <property type="evidence" value="ECO:0007669"/>
    <property type="project" value="TreeGrafter"/>
</dbReference>
<dbReference type="EMBL" id="BCMF01000004">
    <property type="protein sequence ID" value="GAW98972.1"/>
    <property type="molecule type" value="Genomic_DNA"/>
</dbReference>
<organism evidence="3 4">
    <name type="scientific">Secundilactobacillus mixtipabuli</name>
    <dbReference type="NCBI Taxonomy" id="1435342"/>
    <lineage>
        <taxon>Bacteria</taxon>
        <taxon>Bacillati</taxon>
        <taxon>Bacillota</taxon>
        <taxon>Bacilli</taxon>
        <taxon>Lactobacillales</taxon>
        <taxon>Lactobacillaceae</taxon>
        <taxon>Secundilactobacillus</taxon>
    </lineage>
</organism>
<evidence type="ECO:0000256" key="1">
    <source>
        <dbReference type="ARBA" id="ARBA00023002"/>
    </source>
</evidence>
<evidence type="ECO:0000259" key="2">
    <source>
        <dbReference type="Pfam" id="PF02525"/>
    </source>
</evidence>
<gene>
    <name evidence="3" type="primary">mdaB_2</name>
    <name evidence="3" type="ORF">IWT30_00932</name>
</gene>
<dbReference type="PANTHER" id="PTHR47307">
    <property type="entry name" value="GLUTATHIONE-REGULATED POTASSIUM-EFFLUX SYSTEM ANCILLARY PROTEIN KEFG"/>
    <property type="match status" value="1"/>
</dbReference>
<dbReference type="PANTHER" id="PTHR47307:SF1">
    <property type="entry name" value="GLUTATHIONE-REGULATED POTASSIUM-EFFLUX SYSTEM ANCILLARY PROTEIN KEFG"/>
    <property type="match status" value="1"/>
</dbReference>
<dbReference type="GO" id="GO:0009055">
    <property type="term" value="F:electron transfer activity"/>
    <property type="evidence" value="ECO:0007669"/>
    <property type="project" value="TreeGrafter"/>
</dbReference>